<gene>
    <name evidence="7" type="ORF">EJD98_17130</name>
</gene>
<dbReference type="NCBIfam" id="TIGR01733">
    <property type="entry name" value="AA-adenyl-dom"/>
    <property type="match status" value="3"/>
</dbReference>
<dbReference type="PROSITE" id="PS00012">
    <property type="entry name" value="PHOSPHOPANTETHEINE"/>
    <property type="match status" value="2"/>
</dbReference>
<dbReference type="PROSITE" id="PS50075">
    <property type="entry name" value="CARRIER"/>
    <property type="match status" value="2"/>
</dbReference>
<evidence type="ECO:0000256" key="1">
    <source>
        <dbReference type="ARBA" id="ARBA00001957"/>
    </source>
</evidence>
<dbReference type="InterPro" id="IPR013217">
    <property type="entry name" value="Methyltransf_12"/>
</dbReference>
<dbReference type="PROSITE" id="PS00455">
    <property type="entry name" value="AMP_BINDING"/>
    <property type="match status" value="3"/>
</dbReference>
<dbReference type="Proteomes" id="UP000297792">
    <property type="component" value="Unassembled WGS sequence"/>
</dbReference>
<dbReference type="Pfam" id="PF00501">
    <property type="entry name" value="AMP-binding"/>
    <property type="match status" value="3"/>
</dbReference>
<dbReference type="Pfam" id="PF13193">
    <property type="entry name" value="AMP-binding_C"/>
    <property type="match status" value="1"/>
</dbReference>
<dbReference type="FunFam" id="3.30.559.10:FF:000012">
    <property type="entry name" value="Non-ribosomal peptide synthetase"/>
    <property type="match status" value="1"/>
</dbReference>
<dbReference type="Pfam" id="PF00550">
    <property type="entry name" value="PP-binding"/>
    <property type="match status" value="2"/>
</dbReference>
<name>A0A5F1CKU8_MYCPR</name>
<dbReference type="CDD" id="cd19540">
    <property type="entry name" value="LCL_NRPS-like"/>
    <property type="match status" value="2"/>
</dbReference>
<dbReference type="GO" id="GO:0003824">
    <property type="term" value="F:catalytic activity"/>
    <property type="evidence" value="ECO:0007669"/>
    <property type="project" value="InterPro"/>
</dbReference>
<dbReference type="Gene3D" id="3.30.559.10">
    <property type="entry name" value="Chloramphenicol acetyltransferase-like domain"/>
    <property type="match status" value="3"/>
</dbReference>
<dbReference type="InterPro" id="IPR020806">
    <property type="entry name" value="PKS_PP-bd"/>
</dbReference>
<dbReference type="GO" id="GO:0008610">
    <property type="term" value="P:lipid biosynthetic process"/>
    <property type="evidence" value="ECO:0007669"/>
    <property type="project" value="UniProtKB-ARBA"/>
</dbReference>
<dbReference type="InterPro" id="IPR045851">
    <property type="entry name" value="AMP-bd_C_sf"/>
</dbReference>
<dbReference type="GO" id="GO:0043041">
    <property type="term" value="P:amino acid activation for nonribosomal peptide biosynthetic process"/>
    <property type="evidence" value="ECO:0007669"/>
    <property type="project" value="TreeGrafter"/>
</dbReference>
<dbReference type="SUPFAM" id="SSF52777">
    <property type="entry name" value="CoA-dependent acyltransferases"/>
    <property type="match status" value="6"/>
</dbReference>
<keyword evidence="4" id="KW-0597">Phosphoprotein</keyword>
<dbReference type="SMART" id="SM00823">
    <property type="entry name" value="PKS_PP"/>
    <property type="match status" value="2"/>
</dbReference>
<dbReference type="InterPro" id="IPR042099">
    <property type="entry name" value="ANL_N_sf"/>
</dbReference>
<dbReference type="FunFam" id="1.10.1200.10:FF:000005">
    <property type="entry name" value="Nonribosomal peptide synthetase 1"/>
    <property type="match status" value="1"/>
</dbReference>
<dbReference type="PANTHER" id="PTHR45527">
    <property type="entry name" value="NONRIBOSOMAL PEPTIDE SYNTHETASE"/>
    <property type="match status" value="1"/>
</dbReference>
<dbReference type="NCBIfam" id="NF003417">
    <property type="entry name" value="PRK04813.1"/>
    <property type="match status" value="4"/>
</dbReference>
<dbReference type="SUPFAM" id="SSF47336">
    <property type="entry name" value="ACP-like"/>
    <property type="match status" value="2"/>
</dbReference>
<reference evidence="7 8" key="1">
    <citation type="submission" date="2018-12" db="EMBL/GenBank/DDBJ databases">
        <title>Draft genome sequences of Mycolicibacterium peregrinum isolated from a pig with lymphadenitis and from soil on the same Japanese pig farm.</title>
        <authorList>
            <person name="Komatsu T."/>
            <person name="Ohya K."/>
            <person name="Sawai K."/>
            <person name="Odoi J.O."/>
            <person name="Otsu K."/>
            <person name="Ota A."/>
            <person name="Ito T."/>
            <person name="Kawai M."/>
            <person name="Maruyama F."/>
        </authorList>
    </citation>
    <scope>NUCLEOTIDE SEQUENCE [LARGE SCALE GENOMIC DNA]</scope>
    <source>
        <strain evidence="7 8">138</strain>
    </source>
</reference>
<dbReference type="FunFam" id="3.40.50.980:FF:000001">
    <property type="entry name" value="Non-ribosomal peptide synthetase"/>
    <property type="match status" value="3"/>
</dbReference>
<feature type="non-terminal residue" evidence="7">
    <location>
        <position position="3379"/>
    </location>
</feature>
<evidence type="ECO:0000313" key="8">
    <source>
        <dbReference type="Proteomes" id="UP000297792"/>
    </source>
</evidence>
<dbReference type="InterPro" id="IPR023213">
    <property type="entry name" value="CAT-like_dom_sf"/>
</dbReference>
<dbReference type="GO" id="GO:0031177">
    <property type="term" value="F:phosphopantetheine binding"/>
    <property type="evidence" value="ECO:0007669"/>
    <property type="project" value="InterPro"/>
</dbReference>
<dbReference type="FunFam" id="1.10.1200.10:FF:000016">
    <property type="entry name" value="Non-ribosomal peptide synthase"/>
    <property type="match status" value="1"/>
</dbReference>
<accession>A0A5F1CKU8</accession>
<evidence type="ECO:0000256" key="2">
    <source>
        <dbReference type="ARBA" id="ARBA00006432"/>
    </source>
</evidence>
<evidence type="ECO:0000256" key="3">
    <source>
        <dbReference type="ARBA" id="ARBA00022450"/>
    </source>
</evidence>
<evidence type="ECO:0000259" key="6">
    <source>
        <dbReference type="PROSITE" id="PS50075"/>
    </source>
</evidence>
<protein>
    <submittedName>
        <fullName evidence="7">Amino acid adenylation domain-containing protein</fullName>
    </submittedName>
</protein>
<dbReference type="PANTHER" id="PTHR45527:SF1">
    <property type="entry name" value="FATTY ACID SYNTHASE"/>
    <property type="match status" value="1"/>
</dbReference>
<evidence type="ECO:0000256" key="4">
    <source>
        <dbReference type="ARBA" id="ARBA00022553"/>
    </source>
</evidence>
<keyword evidence="8" id="KW-1185">Reference proteome</keyword>
<dbReference type="GO" id="GO:0005829">
    <property type="term" value="C:cytosol"/>
    <property type="evidence" value="ECO:0007669"/>
    <property type="project" value="TreeGrafter"/>
</dbReference>
<dbReference type="Gene3D" id="3.30.300.30">
    <property type="match status" value="3"/>
</dbReference>
<dbReference type="GO" id="GO:0072330">
    <property type="term" value="P:monocarboxylic acid biosynthetic process"/>
    <property type="evidence" value="ECO:0007669"/>
    <property type="project" value="UniProtKB-ARBA"/>
</dbReference>
<dbReference type="Gene3D" id="3.40.50.980">
    <property type="match status" value="4"/>
</dbReference>
<dbReference type="Gene3D" id="2.30.38.10">
    <property type="entry name" value="Luciferase, Domain 3"/>
    <property type="match status" value="2"/>
</dbReference>
<dbReference type="SUPFAM" id="SSF56801">
    <property type="entry name" value="Acetyl-CoA synthetase-like"/>
    <property type="match status" value="3"/>
</dbReference>
<dbReference type="UniPathway" id="UPA00011"/>
<dbReference type="InterPro" id="IPR009081">
    <property type="entry name" value="PP-bd_ACP"/>
</dbReference>
<organism evidence="7 8">
    <name type="scientific">Mycolicibacterium peregrinum</name>
    <name type="common">Mycobacterium peregrinum</name>
    <dbReference type="NCBI Taxonomy" id="43304"/>
    <lineage>
        <taxon>Bacteria</taxon>
        <taxon>Bacillati</taxon>
        <taxon>Actinomycetota</taxon>
        <taxon>Actinomycetes</taxon>
        <taxon>Mycobacteriales</taxon>
        <taxon>Mycobacteriaceae</taxon>
        <taxon>Mycolicibacterium</taxon>
    </lineage>
</organism>
<dbReference type="Gene3D" id="3.40.50.12780">
    <property type="entry name" value="N-terminal domain of ligase-like"/>
    <property type="match status" value="1"/>
</dbReference>
<dbReference type="FunFam" id="3.30.300.30:FF:000010">
    <property type="entry name" value="Enterobactin synthetase component F"/>
    <property type="match status" value="1"/>
</dbReference>
<dbReference type="Gene3D" id="3.40.50.150">
    <property type="entry name" value="Vaccinia Virus protein VP39"/>
    <property type="match status" value="1"/>
</dbReference>
<dbReference type="Pfam" id="PF00668">
    <property type="entry name" value="Condensation"/>
    <property type="match status" value="3"/>
</dbReference>
<evidence type="ECO:0000256" key="5">
    <source>
        <dbReference type="ARBA" id="ARBA00022737"/>
    </source>
</evidence>
<feature type="domain" description="Carrier" evidence="6">
    <location>
        <begin position="2422"/>
        <end position="2497"/>
    </location>
</feature>
<dbReference type="InterPro" id="IPR029063">
    <property type="entry name" value="SAM-dependent_MTases_sf"/>
</dbReference>
<feature type="domain" description="Carrier" evidence="6">
    <location>
        <begin position="951"/>
        <end position="1026"/>
    </location>
</feature>
<dbReference type="Pfam" id="PF08242">
    <property type="entry name" value="Methyltransf_12"/>
    <property type="match status" value="1"/>
</dbReference>
<proteinExistence type="inferred from homology"/>
<sequence>MQQDQQSLPVTRAQLDIWLAQDMARSGTEWQIGLFVRIAGTVERDVLEWSIRRVIREAEPVRATFFEADGQVLQRAVDYSDVALDFYDVRTADDPVQEARDLAAAIQRTPMPFTGPLFRFALFQTRIDEHFLIACCHHIVVDGTGIALIGHRVASVYSATVTGAPIPSDLFGSLSDLVDCESNYEASGDYLDDETYWTGNLPPDDEPQYSLSVSPEQHDDPYWSSAPVQLDPSVLRRVEQFAQSKSLPRSSVLTAATALLVRGWRAQGPTVVLDFPVSRRVTPESRTIPGMVAGVVPLVLDASPHTSITEFCEQADSRIRDAVQHQRFPVHALERKANSRGPGQLANRVSVNFLPSTFTLDFGGAEASATLTNAGVVGGFGLIFSGAGDQLFLSTMGSGQPFSDFDVAELVVRLERVLVAMTADPSRALSSVDVLDRDERSHLGTIGHWAVLGQPVVEESIPALFAAQVTHAPDAVAISFGGCSMSYRDLDEASNRLAHLLISEGAGPGACVGLLSERSADAVAAILGVLKSGAAYLPIDPAVPDARIEFMVADAAPVAVLTTAALAERLDGRAGVVIDMADPRISVQPTTALPLPSADDVAHIIYTSGTTGTPKGVAVTHQNVTRLFDGLDVGVEMGPGQVWAQCSSLAFDYSVWEIWGALLHGGRLVVVPEQTTRSPEELQELLVGERVTVLSQTPSAVGVLNPARLDSVSALMVAAEACPLDVVDRWAPGRVMINGYGPTETTVYATISAPLVPGSSSVPIGAPVPGAALFVLDQWLRPVTPGVVGELYVAGRGVSAGYVRRPGLTAARFVPCPFGGDGSRMYRTGDLVSWGADGQLRYAGRADEQVKIHGYRIELGEIQTALADLDGVAQAVAIAREDRPGDKRLVGYVTGTADPAQLRTALEQRLPAYMVPAAVVVLDTLPLTVNGKLDKRALPAPEYVDADRYRAPGTPTEEILAAIFAEVLGLERVGVDDSFFDLGGDSILAMRTVAAVNTSLDAGLAVRTLFDAPTVAVLAPRIGDGADRRAPLVAAERPEAVPLSFAQGRLWFLNRFEDGAATYNMPTAFRINGALDVEALASALDDVIARHESLRTVFPQVDGLAFQKVLPAGAGLWRRGGPAVVPVSEVDLADELMALAMYRFDLAAEIPIRAQIYELGPERFVLGIVLHHIAFDGWSMAPMARDVGVAYRARLHGQDPDWPPLPVQYADYTLWQQDWLGDESDADSVIATQLGYWRQELAELPEVVSPPADRPRPPVPSYRGDAVEMSIAPPVWAGVKAVAAAHNATVSMVLQAAMAVALQRAGAGEDIALGTPIAGRNDQALDELVGFFVNTWVLRVAVEPALRFGEVLERVRQKALDAYANQDVPFELLVERLNPTRSTSHHPLFQVALAFQNNVRPEIALDELSVEPLTADIRTARFDLEFDLRELSSGDACALFDLKTAPTEGLGELMAAGTVAYATDLYDRSSIERLVGWFGRVLEVVVADSSVVVGEVGLLDHDEQDLLLHKWSGAEISAPMGLAPELLAAAVAADPDAVAVVDGPRVLSYRELDEVSNQLARALIEAGVGPERAVGVAMDRSAELLIAWWAVLKAGGVYVPVDRSHPAERIATVLDTVEAVCVLTVGAGDVAGSGVRPVLDVAALDLSEHSAEPMTDADRLAPLGIDDAAYVIFTSGSTGTPKGVAITHAGVLGVAAAHRELFGVPPGSRVLMVAAPTFDASVFEWLWAVSSGAALVVAPPDSYAGEALHSVLHNQRVDAALITPTVLATLDPARVDGLDTLVTGGEACPAELVAAWAPGRAMFNAYGPTEVTIWSTWSALTSGEPVRIGAPVPGTYALVLDARLNPAPVGVIGELYLAGPAVARGYVGRPDLTADRFVANPFGAPGSRMYRSGDLVRWTPAGSLEYLGRADAQIKLRGQRLELGEIENAMLACPQVTRAAATIHRSSTGVDHLVGYIGLEQTSTAGHDAAVVDQWQNIYDELYDADLQAVEFGNDFRGWNSSYTDDPIPLPEMTEWRSTTVDRILALQPQRALEIGVGSGLMLSQIAPKCVEYWGTDFSAPTIAKLQAEVSGQSWGDRVELSTRPAHVTEGLPQEHFDVVLINSVVQYFPSAGYLAEVIDKAVELLAPGGTLFVGDVRNHSLQGAFQTGIALARSGTGTDTDDIRQRVQRATVGEHELLLAPEFFTSWAAEHPGVGGVGIHVKRGEADNELTRYRYDVIIHKTPAKVCSLAGAPDWAWTECAGLSGLHAELTARRPSTARVSSIPRAGVIADVAIEQALASGLPLAEALDHANAIATAEDVVTPEQLYRLGESAGYHVGVTWGTQPGTLDAVFIRASDGEAMPALTDLYQPATDARLHGGYANDPHTNAKVGEVRQWLVEQLPEYMVPAQIVVLDEFPLTSSGKIDRKALPEPTFTATSFRAPQTHTEKIVAEVFTEVLGLGRAGLDDDFFALGGDSLIAIRVSARLQSSLGWDVPVRYLFDAPTVGGLADYLDRHRDSATRPPLSVQRRPDVLPLSYAQQRLWFLEQLQGPSPIYNMAVALRLRGHLDTEALGAAFVDVIARQEGLRTLFTAVDGVPRQLVVPAGQVDFGWEVVDAGGWSGDQLNEAISATARYSFDLTSEIPLRARLFRISADEHVMAAVVHHIAADGWSVAPLVADLSVAYSSRCGGRAPIWAPLPVQYVDYTLWQQEWLGSDSDPDSVISAQVAYWEQELAGLPERLELPTDRPYPPVADYRGSSVSVDWSAELQQQIARVAREHNVTSFMVVQAALALLLSEHSGSTDVAVGIASAGRGESALDELVGFFVNTLVLRVDLAGDPTVADLLAQVRRRALGAYEHQDVPFEVLVDRLNPTRSLTHHPLVQVLLTWQNLPWQHSDPAAGLALGDVEATPLEAETQTARTDLVFSLAEHYSSTGAPTGIAGMVEFRTDVFDQASIQTLIDRLQRVLVAITADTTQRLSAVDLLVVAEMVRLDELGHRTALARPVVEHSIPALFAAQVAQAPDAVAISFDGTSMSYRELDEASNRLAHLLVSEGAGPGECVALLLDRSAQAVVSILGVLKSGAAYLPIDPAVPDGRVEFMLSDAGPVVVLTSGGLAERVRGRGVAVIDVEDPRIDRQPSTALAALPHADDVAHVIYTSGTTGVPKGVAVAHRNVTRLFDGLDVGVVFGPQQVWAACSSLAFDYSVWEIWGALLHGGRLVVVPDRVTRSAADLQALLVEQRVTVLSQTPSAVGMLAPEGLESVSTLMVAAEACPVDVVDRWAPGRVMINGYGPTETTVYATVSGPLQAGSPVVPIGFPVPGAALFVLDRWLRPVPPGVVGELYVAGRGVGVGYVRRPGLSASRFVACPFAGNGSSGQRMYRTGDLVSWGPDGQLRYAGRA</sequence>
<dbReference type="InterPro" id="IPR036736">
    <property type="entry name" value="ACP-like_sf"/>
</dbReference>
<evidence type="ECO:0000313" key="7">
    <source>
        <dbReference type="EMBL" id="TGB41626.1"/>
    </source>
</evidence>
<dbReference type="InterPro" id="IPR006162">
    <property type="entry name" value="Ppantetheine_attach_site"/>
</dbReference>
<dbReference type="InterPro" id="IPR010071">
    <property type="entry name" value="AA_adenyl_dom"/>
</dbReference>
<comment type="caution">
    <text evidence="7">The sequence shown here is derived from an EMBL/GenBank/DDBJ whole genome shotgun (WGS) entry which is preliminary data.</text>
</comment>
<dbReference type="InterPro" id="IPR025110">
    <property type="entry name" value="AMP-bd_C"/>
</dbReference>
<comment type="cofactor">
    <cofactor evidence="1">
        <name>pantetheine 4'-phosphate</name>
        <dbReference type="ChEBI" id="CHEBI:47942"/>
    </cofactor>
</comment>
<dbReference type="EMBL" id="RWKA01000008">
    <property type="protein sequence ID" value="TGB41626.1"/>
    <property type="molecule type" value="Genomic_DNA"/>
</dbReference>
<dbReference type="InterPro" id="IPR001242">
    <property type="entry name" value="Condensation_dom"/>
</dbReference>
<dbReference type="InterPro" id="IPR020845">
    <property type="entry name" value="AMP-binding_CS"/>
</dbReference>
<dbReference type="Gene3D" id="3.30.559.30">
    <property type="entry name" value="Nonribosomal peptide synthetase, condensation domain"/>
    <property type="match status" value="3"/>
</dbReference>
<dbReference type="FunFam" id="3.40.50.12780:FF:000012">
    <property type="entry name" value="Non-ribosomal peptide synthetase"/>
    <property type="match status" value="3"/>
</dbReference>
<dbReference type="InterPro" id="IPR000873">
    <property type="entry name" value="AMP-dep_synth/lig_dom"/>
</dbReference>
<keyword evidence="3" id="KW-0596">Phosphopantetheine</keyword>
<keyword evidence="5" id="KW-0677">Repeat</keyword>
<dbReference type="FunFam" id="2.30.38.10:FF:000001">
    <property type="entry name" value="Non-ribosomal peptide synthetase PvdI"/>
    <property type="match status" value="1"/>
</dbReference>
<dbReference type="Gene3D" id="1.10.1200.10">
    <property type="entry name" value="ACP-like"/>
    <property type="match status" value="2"/>
</dbReference>
<dbReference type="SMART" id="SM01294">
    <property type="entry name" value="PKS_PP_betabranch"/>
    <property type="match status" value="1"/>
</dbReference>
<dbReference type="SUPFAM" id="SSF53335">
    <property type="entry name" value="S-adenosyl-L-methionine-dependent methyltransferases"/>
    <property type="match status" value="1"/>
</dbReference>
<dbReference type="RefSeq" id="WP_135366718.1">
    <property type="nucleotide sequence ID" value="NZ_RWKA01000008.1"/>
</dbReference>
<comment type="similarity">
    <text evidence="2">Belongs to the ATP-dependent AMP-binding enzyme family.</text>
</comment>
<dbReference type="GO" id="GO:0009403">
    <property type="term" value="P:toxin biosynthetic process"/>
    <property type="evidence" value="ECO:0007669"/>
    <property type="project" value="UniProtKB-ARBA"/>
</dbReference>
<dbReference type="CDD" id="cd02440">
    <property type="entry name" value="AdoMet_MTases"/>
    <property type="match status" value="1"/>
</dbReference>